<feature type="compositionally biased region" description="Basic residues" evidence="24">
    <location>
        <begin position="1466"/>
        <end position="1475"/>
    </location>
</feature>
<dbReference type="PROSITE" id="PS00517">
    <property type="entry name" value="RNASE_3_1"/>
    <property type="match status" value="1"/>
</dbReference>
<dbReference type="FunFam" id="3.30.160.20:FF:000012">
    <property type="entry name" value="Drosha ribonuclease III"/>
    <property type="match status" value="1"/>
</dbReference>
<feature type="compositionally biased region" description="Basic and acidic residues" evidence="24">
    <location>
        <begin position="1352"/>
        <end position="1365"/>
    </location>
</feature>
<dbReference type="GO" id="GO:0006364">
    <property type="term" value="P:rRNA processing"/>
    <property type="evidence" value="ECO:0007669"/>
    <property type="project" value="InterPro"/>
</dbReference>
<feature type="compositionally biased region" description="Acidic residues" evidence="24">
    <location>
        <begin position="369"/>
        <end position="381"/>
    </location>
</feature>
<dbReference type="CDD" id="cd19877">
    <property type="entry name" value="DSRM_RNAse_III_meta_like"/>
    <property type="match status" value="1"/>
</dbReference>
<evidence type="ECO:0000256" key="24">
    <source>
        <dbReference type="SAM" id="MobiDB-lite"/>
    </source>
</evidence>
<feature type="compositionally biased region" description="Low complexity" evidence="24">
    <location>
        <begin position="1308"/>
        <end position="1317"/>
    </location>
</feature>
<gene>
    <name evidence="28" type="primary">LOC108741661</name>
</gene>
<name>A0A1W4XHW0_AGRPL</name>
<feature type="compositionally biased region" description="Basic residues" evidence="24">
    <location>
        <begin position="1381"/>
        <end position="1392"/>
    </location>
</feature>
<keyword evidence="14" id="KW-0460">Magnesium</keyword>
<dbReference type="SMART" id="SM00535">
    <property type="entry name" value="RIBOc"/>
    <property type="match status" value="2"/>
</dbReference>
<dbReference type="Gene3D" id="3.30.160.20">
    <property type="match status" value="1"/>
</dbReference>
<dbReference type="FunCoup" id="A0A1W4XHW0">
    <property type="interactions" value="2144"/>
</dbReference>
<dbReference type="InParanoid" id="A0A1W4XHW0"/>
<evidence type="ECO:0000256" key="23">
    <source>
        <dbReference type="PROSITE-ProRule" id="PRU00266"/>
    </source>
</evidence>
<evidence type="ECO:0000256" key="18">
    <source>
        <dbReference type="ARBA" id="ARBA00023242"/>
    </source>
</evidence>
<accession>A0A1W4XHW0</accession>
<feature type="region of interest" description="Disordered" evidence="24">
    <location>
        <begin position="216"/>
        <end position="256"/>
    </location>
</feature>
<feature type="compositionally biased region" description="Basic residues" evidence="24">
    <location>
        <begin position="1321"/>
        <end position="1351"/>
    </location>
</feature>
<dbReference type="CDD" id="cd00593">
    <property type="entry name" value="RIBOc"/>
    <property type="match status" value="2"/>
</dbReference>
<dbReference type="RefSeq" id="XP_018332033.1">
    <property type="nucleotide sequence ID" value="XM_018476531.1"/>
</dbReference>
<dbReference type="KEGG" id="apln:108741661"/>
<keyword evidence="11" id="KW-0677">Repeat</keyword>
<dbReference type="SUPFAM" id="SSF69065">
    <property type="entry name" value="RNase III domain-like"/>
    <property type="match status" value="2"/>
</dbReference>
<comment type="catalytic activity">
    <reaction evidence="1">
        <text>Endonucleolytic cleavage to 5'-phosphomonoester.</text>
        <dbReference type="EC" id="3.1.26.3"/>
    </reaction>
</comment>
<dbReference type="Pfam" id="PF14622">
    <property type="entry name" value="Ribonucleas_3_3"/>
    <property type="match status" value="1"/>
</dbReference>
<comment type="subcellular location">
    <subcellularLocation>
        <location evidence="4">Nucleus</location>
    </subcellularLocation>
</comment>
<feature type="region of interest" description="Disordered" evidence="24">
    <location>
        <begin position="1220"/>
        <end position="1487"/>
    </location>
</feature>
<evidence type="ECO:0000256" key="5">
    <source>
        <dbReference type="ARBA" id="ARBA00010183"/>
    </source>
</evidence>
<evidence type="ECO:0000256" key="16">
    <source>
        <dbReference type="ARBA" id="ARBA00023156"/>
    </source>
</evidence>
<keyword evidence="10" id="KW-0479">Metal-binding</keyword>
<keyword evidence="8" id="KW-0690">Ribosome biogenesis</keyword>
<feature type="domain" description="DRBM" evidence="25">
    <location>
        <begin position="1133"/>
        <end position="1208"/>
    </location>
</feature>
<feature type="compositionally biased region" description="Low complexity" evidence="24">
    <location>
        <begin position="1366"/>
        <end position="1380"/>
    </location>
</feature>
<evidence type="ECO:0000256" key="13">
    <source>
        <dbReference type="ARBA" id="ARBA00022801"/>
    </source>
</evidence>
<feature type="domain" description="RNase III" evidence="26">
    <location>
        <begin position="751"/>
        <end position="931"/>
    </location>
</feature>
<dbReference type="Pfam" id="PF26050">
    <property type="entry name" value="Helical_CED_Drosha"/>
    <property type="match status" value="1"/>
</dbReference>
<dbReference type="OrthoDB" id="67027at2759"/>
<feature type="compositionally biased region" description="Polar residues" evidence="24">
    <location>
        <begin position="173"/>
        <end position="188"/>
    </location>
</feature>
<dbReference type="Pfam" id="PF00636">
    <property type="entry name" value="Ribonuclease_3"/>
    <property type="match status" value="1"/>
</dbReference>
<protein>
    <recommendedName>
        <fullName evidence="7">Ribonuclease 3</fullName>
        <ecNumber evidence="6">3.1.26.3</ecNumber>
    </recommendedName>
    <alternativeName>
        <fullName evidence="19">Ribonuclease III</fullName>
    </alternativeName>
    <alternativeName>
        <fullName evidence="21 22">protein Drosha</fullName>
    </alternativeName>
</protein>
<reference evidence="28" key="1">
    <citation type="submission" date="2025-08" db="UniProtKB">
        <authorList>
            <consortium name="RefSeq"/>
        </authorList>
    </citation>
    <scope>IDENTIFICATION</scope>
    <source>
        <tissue evidence="28">Entire body</tissue>
    </source>
</reference>
<evidence type="ECO:0000256" key="3">
    <source>
        <dbReference type="ARBA" id="ARBA00001946"/>
    </source>
</evidence>
<dbReference type="GO" id="GO:0046872">
    <property type="term" value="F:metal ion binding"/>
    <property type="evidence" value="ECO:0007669"/>
    <property type="project" value="UniProtKB-KW"/>
</dbReference>
<dbReference type="PROSITE" id="PS50142">
    <property type="entry name" value="RNASE_3_2"/>
    <property type="match status" value="2"/>
</dbReference>
<evidence type="ECO:0000259" key="26">
    <source>
        <dbReference type="PROSITE" id="PS50142"/>
    </source>
</evidence>
<dbReference type="GO" id="GO:0031054">
    <property type="term" value="P:pre-miRNA processing"/>
    <property type="evidence" value="ECO:0007669"/>
    <property type="project" value="InterPro"/>
</dbReference>
<proteinExistence type="inferred from homology"/>
<evidence type="ECO:0000256" key="1">
    <source>
        <dbReference type="ARBA" id="ARBA00000109"/>
    </source>
</evidence>
<dbReference type="FunFam" id="1.10.1520.10:FF:000002">
    <property type="entry name" value="Drosha ribonuclease III"/>
    <property type="match status" value="1"/>
</dbReference>
<dbReference type="Pfam" id="PF00035">
    <property type="entry name" value="dsrm"/>
    <property type="match status" value="1"/>
</dbReference>
<evidence type="ECO:0000256" key="10">
    <source>
        <dbReference type="ARBA" id="ARBA00022723"/>
    </source>
</evidence>
<keyword evidence="15 23" id="KW-0694">RNA-binding</keyword>
<evidence type="ECO:0000256" key="6">
    <source>
        <dbReference type="ARBA" id="ARBA00012177"/>
    </source>
</evidence>
<feature type="compositionally biased region" description="Low complexity" evidence="24">
    <location>
        <begin position="1408"/>
        <end position="1431"/>
    </location>
</feature>
<feature type="region of interest" description="Disordered" evidence="24">
    <location>
        <begin position="157"/>
        <end position="200"/>
    </location>
</feature>
<dbReference type="EC" id="3.1.26.3" evidence="6"/>
<evidence type="ECO:0000256" key="7">
    <source>
        <dbReference type="ARBA" id="ARBA00017706"/>
    </source>
</evidence>
<dbReference type="PROSITE" id="PS50137">
    <property type="entry name" value="DS_RBD"/>
    <property type="match status" value="1"/>
</dbReference>
<keyword evidence="16" id="KW-0334">Gonadal differentiation</keyword>
<evidence type="ECO:0000256" key="21">
    <source>
        <dbReference type="ARBA" id="ARBA00078955"/>
    </source>
</evidence>
<dbReference type="InterPro" id="IPR058938">
    <property type="entry name" value="Helical_CED_Drosha"/>
</dbReference>
<dbReference type="InterPro" id="IPR014720">
    <property type="entry name" value="dsRBD_dom"/>
</dbReference>
<evidence type="ECO:0000256" key="9">
    <source>
        <dbReference type="ARBA" id="ARBA00022722"/>
    </source>
</evidence>
<dbReference type="HAMAP" id="MF_00104">
    <property type="entry name" value="RNase_III"/>
    <property type="match status" value="1"/>
</dbReference>
<dbReference type="PANTHER" id="PTHR11207">
    <property type="entry name" value="RIBONUCLEASE III"/>
    <property type="match status" value="1"/>
</dbReference>
<feature type="domain" description="RNase III" evidence="26">
    <location>
        <begin position="983"/>
        <end position="1106"/>
    </location>
</feature>
<feature type="compositionally biased region" description="Basic residues" evidence="24">
    <location>
        <begin position="1296"/>
        <end position="1307"/>
    </location>
</feature>
<sequence length="1487" mass="172226">MANNWFHHNQFSRPPPSHPNANYQYQPTQGSYGYWPPELQNTAQVCPLPNLNEPPPVLVNTAPYTGNYFRGNYDINSGYSNYPQSSYNNYEERYNNYNCAPNSSFTQNNHASGIEQKCADFLNLINNGQPLYNFKDELESYKTRKNELEKRYTTKSNLDDFGASDSRTKRNNKPISGSYNTYQKSRSPYQRDKSPINNLRGYKNFQSFRSRSFQKKNDYKNTVATSNSCRDNRSRSSSPQRKISSTRSPSKTTEREQILQNWRKNYCATREEVCNKIKELSKEDILEQEKLIWTRTTPADLYYARDENNPKVIKATPKLIEICNNFEETLVLRAKKVNQLKPKYEPPPRKNRARICKHKSEQYSSSGSSDEDFTDEEDCSMEELTRKQQHPDRLHPEMWYNDVGEMNDGPLCRCSRKARKTGIRHGIYAGERFQEKCDLDTNNADKLYHYRITISPPTNFLIKTPTIIQHDEHEFIFEGFSMLSHKPLIKLPTCKVIRFNIEYTIFYIEEKIPDNFTIRELDLFYEYLFKEILELVDLDLKAAGDSSGCSQFHFMPRFARKLPDNGKEILSMKEVLQYLLNSSVPLIKETELESMIQMSQYEWQSYADEIKGMVVTYPGKKPCSVRVDQLDRNLDLQEEGNYKFPEIVHFGIRPPQLSYAGNPEYQKAWRDYVKFRHLLANMSKPTFEDKRKLEAKENKLQEMRTQSKMKRDVTVAVSAEGFYRTGIMCDIVQHAMLIPVLVCHLRFHNSLSVLEDTINYRFSNRGLLQLALTHPSYRENFGTNPDHARNTLTNCGIRQPEYGDRRIHYMNTRKRGINTLINIMSRFGKKQETESNITHNERLEFLGDAVVEFLSSIHLFYTFPDLEEGGLATYRAAIVQNQHLAVLARTLNLDHYMLYAHGSDLCHDLELRHAMANCFEALMGALFLDGAIEVADRVFSETLFKERSDLLAVWQNLPPHPLQEQEPQGDREWIPKFKLLQKLTEFENSIGVEFIHIRLLARGFTDRSVGYTNLTLGSNQRLEFLGDTVLQLIASEYLYKFFPEHHEGHLSLLRSSLVNNRTQAVVCDDLGMANYAVYNNPKAELKTKDRADLLEAFIGALYVDKGLEYCQVFCQVTLFPRLQDFIMNQDWNDPKSKLQQCCLTLRTMDGGEPDIPVYKVIECKGPTNTRVYTVAVYFRGKRLASAMGHSIQQAEMNAAKKALEISKDLFPQLDHQKRVIAKSMKKQRYPHRRRSITRSRSRSRSKPNRKKRMGRSKSLSRSPSSRRRQSCSRRSPPFSRRRKTRSRSVSSSSPYNRRKRSYSRQKSRSQSQSSIVSSKKEKSKSRSRSRSTSRLSKRKRKRTPRSSSRRSKSIEGLEIKREAKSRSPSRYSRSSSSSRASKCRNRNTKRPRSVSSDASHRSKKSSSRSRSGSPVSLTSTTSRSSSSSLHTTSKKKKRGKTSPESSPDSSSTRRSTSTSFESQKERSKRRSRSRSRSSENGKELGKA</sequence>
<evidence type="ECO:0000256" key="8">
    <source>
        <dbReference type="ARBA" id="ARBA00022517"/>
    </source>
</evidence>
<keyword evidence="13" id="KW-0378">Hydrolase</keyword>
<dbReference type="GO" id="GO:0003723">
    <property type="term" value="F:RNA binding"/>
    <property type="evidence" value="ECO:0007669"/>
    <property type="project" value="UniProtKB-UniRule"/>
</dbReference>
<evidence type="ECO:0000256" key="4">
    <source>
        <dbReference type="ARBA" id="ARBA00004123"/>
    </source>
</evidence>
<dbReference type="GO" id="GO:0031053">
    <property type="term" value="P:primary miRNA processing"/>
    <property type="evidence" value="ECO:0007669"/>
    <property type="project" value="TreeGrafter"/>
</dbReference>
<keyword evidence="12" id="KW-0255">Endonuclease</keyword>
<evidence type="ECO:0000256" key="2">
    <source>
        <dbReference type="ARBA" id="ARBA00001936"/>
    </source>
</evidence>
<feature type="compositionally biased region" description="Polar residues" evidence="24">
    <location>
        <begin position="1"/>
        <end position="12"/>
    </location>
</feature>
<keyword evidence="16" id="KW-0221">Differentiation</keyword>
<feature type="compositionally biased region" description="Low complexity" evidence="24">
    <location>
        <begin position="1442"/>
        <end position="1461"/>
    </location>
</feature>
<dbReference type="CTD" id="29102"/>
<evidence type="ECO:0000256" key="22">
    <source>
        <dbReference type="ARBA" id="ARBA00083702"/>
    </source>
</evidence>
<dbReference type="Proteomes" id="UP000192223">
    <property type="component" value="Unplaced"/>
</dbReference>
<evidence type="ECO:0000256" key="20">
    <source>
        <dbReference type="ARBA" id="ARBA00060285"/>
    </source>
</evidence>
<comment type="cofactor">
    <cofactor evidence="2">
        <name>Mn(2+)</name>
        <dbReference type="ChEBI" id="CHEBI:29035"/>
    </cofactor>
</comment>
<feature type="compositionally biased region" description="Basic and acidic residues" evidence="24">
    <location>
        <begin position="1476"/>
        <end position="1487"/>
    </location>
</feature>
<evidence type="ECO:0000259" key="25">
    <source>
        <dbReference type="PROSITE" id="PS50137"/>
    </source>
</evidence>
<dbReference type="STRING" id="224129.A0A1W4XHW0"/>
<organism evidence="27 28">
    <name type="scientific">Agrilus planipennis</name>
    <name type="common">Emerald ash borer</name>
    <name type="synonym">Agrilus marcopoli</name>
    <dbReference type="NCBI Taxonomy" id="224129"/>
    <lineage>
        <taxon>Eukaryota</taxon>
        <taxon>Metazoa</taxon>
        <taxon>Ecdysozoa</taxon>
        <taxon>Arthropoda</taxon>
        <taxon>Hexapoda</taxon>
        <taxon>Insecta</taxon>
        <taxon>Pterygota</taxon>
        <taxon>Neoptera</taxon>
        <taxon>Endopterygota</taxon>
        <taxon>Coleoptera</taxon>
        <taxon>Polyphaga</taxon>
        <taxon>Elateriformia</taxon>
        <taxon>Buprestoidea</taxon>
        <taxon>Buprestidae</taxon>
        <taxon>Agrilinae</taxon>
        <taxon>Agrilus</taxon>
    </lineage>
</organism>
<comment type="function">
    <text evidence="20">Executes the initial step of microRNA (miRNA) processing in the nucleus, that is the cleavage of pri-miRNA to release pre-miRNA. Involved in pre-rRNA processing. Cleaves double-strand RNA and does not cleave single-strand RNA. Involved in fertility. Required for the function or synthesis of the let-7 miRNA.</text>
</comment>
<feature type="compositionally biased region" description="Low complexity" evidence="24">
    <location>
        <begin position="235"/>
        <end position="248"/>
    </location>
</feature>
<dbReference type="InterPro" id="IPR036389">
    <property type="entry name" value="RNase_III_sf"/>
</dbReference>
<dbReference type="GeneID" id="108741661"/>
<dbReference type="Gene3D" id="1.10.1520.10">
    <property type="entry name" value="Ribonuclease III domain"/>
    <property type="match status" value="2"/>
</dbReference>
<dbReference type="PANTHER" id="PTHR11207:SF0">
    <property type="entry name" value="RIBONUCLEASE 3"/>
    <property type="match status" value="1"/>
</dbReference>
<dbReference type="GO" id="GO:0007506">
    <property type="term" value="P:gonadal mesoderm development"/>
    <property type="evidence" value="ECO:0007669"/>
    <property type="project" value="UniProtKB-KW"/>
</dbReference>
<feature type="region of interest" description="Disordered" evidence="24">
    <location>
        <begin position="1"/>
        <end position="23"/>
    </location>
</feature>
<dbReference type="InterPro" id="IPR000999">
    <property type="entry name" value="RNase_III_dom"/>
</dbReference>
<feature type="compositionally biased region" description="Basic residues" evidence="24">
    <location>
        <begin position="1220"/>
        <end position="1255"/>
    </location>
</feature>
<dbReference type="InterPro" id="IPR044442">
    <property type="entry name" value="RNAse_III_DSRM__animal"/>
</dbReference>
<evidence type="ECO:0000256" key="19">
    <source>
        <dbReference type="ARBA" id="ARBA00032486"/>
    </source>
</evidence>
<feature type="region of interest" description="Disordered" evidence="24">
    <location>
        <begin position="341"/>
        <end position="390"/>
    </location>
</feature>
<evidence type="ECO:0000256" key="17">
    <source>
        <dbReference type="ARBA" id="ARBA00023211"/>
    </source>
</evidence>
<dbReference type="SUPFAM" id="SSF54768">
    <property type="entry name" value="dsRNA-binding domain-like"/>
    <property type="match status" value="1"/>
</dbReference>
<keyword evidence="9" id="KW-0540">Nuclease</keyword>
<evidence type="ECO:0000313" key="28">
    <source>
        <dbReference type="RefSeq" id="XP_018332033.1"/>
    </source>
</evidence>
<keyword evidence="18" id="KW-0539">Nucleus</keyword>
<evidence type="ECO:0000256" key="12">
    <source>
        <dbReference type="ARBA" id="ARBA00022759"/>
    </source>
</evidence>
<dbReference type="GO" id="GO:0070877">
    <property type="term" value="C:microprocessor complex"/>
    <property type="evidence" value="ECO:0007669"/>
    <property type="project" value="TreeGrafter"/>
</dbReference>
<evidence type="ECO:0000256" key="14">
    <source>
        <dbReference type="ARBA" id="ARBA00022842"/>
    </source>
</evidence>
<evidence type="ECO:0000256" key="15">
    <source>
        <dbReference type="ARBA" id="ARBA00022884"/>
    </source>
</evidence>
<keyword evidence="27" id="KW-1185">Reference proteome</keyword>
<comment type="similarity">
    <text evidence="5">Belongs to the ribonuclease III family.</text>
</comment>
<keyword evidence="17" id="KW-0464">Manganese</keyword>
<dbReference type="SMART" id="SM00358">
    <property type="entry name" value="DSRM"/>
    <property type="match status" value="1"/>
</dbReference>
<evidence type="ECO:0000256" key="11">
    <source>
        <dbReference type="ARBA" id="ARBA00022737"/>
    </source>
</evidence>
<comment type="cofactor">
    <cofactor evidence="3">
        <name>Mg(2+)</name>
        <dbReference type="ChEBI" id="CHEBI:18420"/>
    </cofactor>
</comment>
<evidence type="ECO:0000313" key="27">
    <source>
        <dbReference type="Proteomes" id="UP000192223"/>
    </source>
</evidence>
<dbReference type="GO" id="GO:0004525">
    <property type="term" value="F:ribonuclease III activity"/>
    <property type="evidence" value="ECO:0007669"/>
    <property type="project" value="UniProtKB-EC"/>
</dbReference>
<dbReference type="InterPro" id="IPR011907">
    <property type="entry name" value="RNase_III"/>
</dbReference>